<feature type="domain" description="Tetrapyrrole biosynthesis uroporphyrinogen III synthase" evidence="10">
    <location>
        <begin position="21"/>
        <end position="228"/>
    </location>
</feature>
<evidence type="ECO:0000256" key="8">
    <source>
        <dbReference type="ARBA" id="ARBA00048617"/>
    </source>
</evidence>
<keyword evidence="4 9" id="KW-0456">Lyase</keyword>
<dbReference type="InterPro" id="IPR036108">
    <property type="entry name" value="4pyrrol_syn_uPrphyn_synt_sf"/>
</dbReference>
<dbReference type="Proteomes" id="UP001207918">
    <property type="component" value="Unassembled WGS sequence"/>
</dbReference>
<dbReference type="RefSeq" id="WP_265765814.1">
    <property type="nucleotide sequence ID" value="NZ_JAGGJA010000005.1"/>
</dbReference>
<evidence type="ECO:0000313" key="11">
    <source>
        <dbReference type="EMBL" id="MCW9707062.1"/>
    </source>
</evidence>
<evidence type="ECO:0000256" key="2">
    <source>
        <dbReference type="ARBA" id="ARBA00008133"/>
    </source>
</evidence>
<comment type="function">
    <text evidence="6 9">Catalyzes cyclization of the linear tetrapyrrole, hydroxymethylbilane, to the macrocyclic uroporphyrinogen III.</text>
</comment>
<dbReference type="Pfam" id="PF02602">
    <property type="entry name" value="HEM4"/>
    <property type="match status" value="1"/>
</dbReference>
<dbReference type="CDD" id="cd06578">
    <property type="entry name" value="HemD"/>
    <property type="match status" value="1"/>
</dbReference>
<dbReference type="EC" id="4.2.1.75" evidence="3 9"/>
<organism evidence="11 12">
    <name type="scientific">Fodinibius salsisoli</name>
    <dbReference type="NCBI Taxonomy" id="2820877"/>
    <lineage>
        <taxon>Bacteria</taxon>
        <taxon>Pseudomonadati</taxon>
        <taxon>Balneolota</taxon>
        <taxon>Balneolia</taxon>
        <taxon>Balneolales</taxon>
        <taxon>Balneolaceae</taxon>
        <taxon>Fodinibius</taxon>
    </lineage>
</organism>
<comment type="catalytic activity">
    <reaction evidence="8 9">
        <text>hydroxymethylbilane = uroporphyrinogen III + H2O</text>
        <dbReference type="Rhea" id="RHEA:18965"/>
        <dbReference type="ChEBI" id="CHEBI:15377"/>
        <dbReference type="ChEBI" id="CHEBI:57308"/>
        <dbReference type="ChEBI" id="CHEBI:57845"/>
        <dbReference type="EC" id="4.2.1.75"/>
    </reaction>
</comment>
<gene>
    <name evidence="11" type="ORF">J6I44_09350</name>
</gene>
<evidence type="ECO:0000256" key="5">
    <source>
        <dbReference type="ARBA" id="ARBA00023244"/>
    </source>
</evidence>
<evidence type="ECO:0000256" key="7">
    <source>
        <dbReference type="ARBA" id="ARBA00040167"/>
    </source>
</evidence>
<dbReference type="SUPFAM" id="SSF69618">
    <property type="entry name" value="HemD-like"/>
    <property type="match status" value="1"/>
</dbReference>
<dbReference type="PANTHER" id="PTHR38042">
    <property type="entry name" value="UROPORPHYRINOGEN-III SYNTHASE, CHLOROPLASTIC"/>
    <property type="match status" value="1"/>
</dbReference>
<comment type="similarity">
    <text evidence="2 9">Belongs to the uroporphyrinogen-III synthase family.</text>
</comment>
<dbReference type="EMBL" id="JAGGJA010000005">
    <property type="protein sequence ID" value="MCW9707062.1"/>
    <property type="molecule type" value="Genomic_DNA"/>
</dbReference>
<comment type="caution">
    <text evidence="11">The sequence shown here is derived from an EMBL/GenBank/DDBJ whole genome shotgun (WGS) entry which is preliminary data.</text>
</comment>
<sequence>MRQHKQNILVTRPLSAQQLEYARILGLEPIIEPALSFSFPNYWDQVLKTITDNPKSDWVFTSANGVKALAELMEAGLQPRPETQLFAVGAKTRDALQKLGLNAQIPRTQDGKHLAELIIREGKIDSVIYFHGNLSRDEMTNGLSEEHIEVIELEVYETIINAVHMPENPISGILFYSPSAVEGFARGQGFKDELPPLFAIGPTTAKALKEQTDQHIEIAKQPDTEVLLRTVSDYIFNKTESV</sequence>
<evidence type="ECO:0000256" key="4">
    <source>
        <dbReference type="ARBA" id="ARBA00023239"/>
    </source>
</evidence>
<dbReference type="PANTHER" id="PTHR38042:SF1">
    <property type="entry name" value="UROPORPHYRINOGEN-III SYNTHASE, CHLOROPLASTIC"/>
    <property type="match status" value="1"/>
</dbReference>
<evidence type="ECO:0000313" key="12">
    <source>
        <dbReference type="Proteomes" id="UP001207918"/>
    </source>
</evidence>
<accession>A0ABT3PM91</accession>
<evidence type="ECO:0000256" key="1">
    <source>
        <dbReference type="ARBA" id="ARBA00004772"/>
    </source>
</evidence>
<proteinExistence type="inferred from homology"/>
<dbReference type="InterPro" id="IPR003754">
    <property type="entry name" value="4pyrrol_synth_uPrphyn_synth"/>
</dbReference>
<name>A0ABT3PM91_9BACT</name>
<dbReference type="InterPro" id="IPR039793">
    <property type="entry name" value="UROS/Hem4"/>
</dbReference>
<keyword evidence="12" id="KW-1185">Reference proteome</keyword>
<evidence type="ECO:0000259" key="10">
    <source>
        <dbReference type="Pfam" id="PF02602"/>
    </source>
</evidence>
<dbReference type="Gene3D" id="3.40.50.10090">
    <property type="match status" value="2"/>
</dbReference>
<comment type="pathway">
    <text evidence="1 9">Porphyrin-containing compound metabolism; protoporphyrin-IX biosynthesis; coproporphyrinogen-III from 5-aminolevulinate: step 3/4.</text>
</comment>
<keyword evidence="5 9" id="KW-0627">Porphyrin biosynthesis</keyword>
<evidence type="ECO:0000256" key="6">
    <source>
        <dbReference type="ARBA" id="ARBA00037589"/>
    </source>
</evidence>
<evidence type="ECO:0000256" key="3">
    <source>
        <dbReference type="ARBA" id="ARBA00013109"/>
    </source>
</evidence>
<evidence type="ECO:0000256" key="9">
    <source>
        <dbReference type="RuleBase" id="RU366031"/>
    </source>
</evidence>
<protein>
    <recommendedName>
        <fullName evidence="7 9">Uroporphyrinogen-III synthase</fullName>
        <ecNumber evidence="3 9">4.2.1.75</ecNumber>
    </recommendedName>
</protein>
<reference evidence="11 12" key="1">
    <citation type="submission" date="2021-03" db="EMBL/GenBank/DDBJ databases">
        <title>Aliifodinibius sp. nov., a new bacterium isolated from saline soil.</title>
        <authorList>
            <person name="Galisteo C."/>
            <person name="De La Haba R."/>
            <person name="Sanchez-Porro C."/>
            <person name="Ventosa A."/>
        </authorList>
    </citation>
    <scope>NUCLEOTIDE SEQUENCE [LARGE SCALE GENOMIC DNA]</scope>
    <source>
        <strain evidence="11 12">1BSP15-2V2</strain>
    </source>
</reference>